<gene>
    <name evidence="11" type="ORF">EI545_11025</name>
</gene>
<feature type="transmembrane region" description="Helical" evidence="9">
    <location>
        <begin position="62"/>
        <end position="85"/>
    </location>
</feature>
<dbReference type="AlphaFoldDB" id="A0A3S8UC28"/>
<keyword evidence="3" id="KW-1003">Cell membrane</keyword>
<evidence type="ECO:0000259" key="10">
    <source>
        <dbReference type="Pfam" id="PF04290"/>
    </source>
</evidence>
<evidence type="ECO:0000256" key="8">
    <source>
        <dbReference type="ARBA" id="ARBA00038436"/>
    </source>
</evidence>
<comment type="subunit">
    <text evidence="9">The complex comprises the extracytoplasmic solute receptor protein and the two transmembrane proteins.</text>
</comment>
<dbReference type="Pfam" id="PF04290">
    <property type="entry name" value="DctQ"/>
    <property type="match status" value="1"/>
</dbReference>
<evidence type="ECO:0000256" key="9">
    <source>
        <dbReference type="RuleBase" id="RU369079"/>
    </source>
</evidence>
<evidence type="ECO:0000256" key="5">
    <source>
        <dbReference type="ARBA" id="ARBA00022692"/>
    </source>
</evidence>
<protein>
    <recommendedName>
        <fullName evidence="9">TRAP transporter small permease protein</fullName>
    </recommendedName>
</protein>
<feature type="domain" description="Tripartite ATP-independent periplasmic transporters DctQ component" evidence="10">
    <location>
        <begin position="1"/>
        <end position="141"/>
    </location>
</feature>
<evidence type="ECO:0000313" key="11">
    <source>
        <dbReference type="EMBL" id="AZL61129.1"/>
    </source>
</evidence>
<evidence type="ECO:0000256" key="7">
    <source>
        <dbReference type="ARBA" id="ARBA00023136"/>
    </source>
</evidence>
<comment type="function">
    <text evidence="9">Part of the tripartite ATP-independent periplasmic (TRAP) transport system.</text>
</comment>
<dbReference type="Proteomes" id="UP000282002">
    <property type="component" value="Chromosome"/>
</dbReference>
<evidence type="ECO:0000313" key="12">
    <source>
        <dbReference type="Proteomes" id="UP000282002"/>
    </source>
</evidence>
<keyword evidence="5 9" id="KW-0812">Transmembrane</keyword>
<dbReference type="GO" id="GO:0022857">
    <property type="term" value="F:transmembrane transporter activity"/>
    <property type="evidence" value="ECO:0007669"/>
    <property type="project" value="UniProtKB-UniRule"/>
</dbReference>
<name>A0A3S8UC28_9RHOB</name>
<comment type="subcellular location">
    <subcellularLocation>
        <location evidence="1 9">Cell inner membrane</location>
        <topology evidence="1 9">Multi-pass membrane protein</topology>
    </subcellularLocation>
</comment>
<dbReference type="GO" id="GO:0015740">
    <property type="term" value="P:C4-dicarboxylate transport"/>
    <property type="evidence" value="ECO:0007669"/>
    <property type="project" value="TreeGrafter"/>
</dbReference>
<keyword evidence="12" id="KW-1185">Reference proteome</keyword>
<organism evidence="11 12">
    <name type="scientific">Tabrizicola piscis</name>
    <dbReference type="NCBI Taxonomy" id="2494374"/>
    <lineage>
        <taxon>Bacteria</taxon>
        <taxon>Pseudomonadati</taxon>
        <taxon>Pseudomonadota</taxon>
        <taxon>Alphaproteobacteria</taxon>
        <taxon>Rhodobacterales</taxon>
        <taxon>Paracoccaceae</taxon>
        <taxon>Tabrizicola</taxon>
    </lineage>
</organism>
<evidence type="ECO:0000256" key="2">
    <source>
        <dbReference type="ARBA" id="ARBA00022448"/>
    </source>
</evidence>
<comment type="similarity">
    <text evidence="8 9">Belongs to the TRAP transporter small permease family.</text>
</comment>
<dbReference type="InterPro" id="IPR055348">
    <property type="entry name" value="DctQ"/>
</dbReference>
<keyword evidence="4 9" id="KW-0997">Cell inner membrane</keyword>
<dbReference type="EMBL" id="CP034328">
    <property type="protein sequence ID" value="AZL61129.1"/>
    <property type="molecule type" value="Genomic_DNA"/>
</dbReference>
<dbReference type="GO" id="GO:0005886">
    <property type="term" value="C:plasma membrane"/>
    <property type="evidence" value="ECO:0007669"/>
    <property type="project" value="UniProtKB-SubCell"/>
</dbReference>
<accession>A0A3S8UC28</accession>
<dbReference type="PANTHER" id="PTHR35011:SF11">
    <property type="entry name" value="TRAP TRANSPORTER SMALL PERMEASE PROTEIN"/>
    <property type="match status" value="1"/>
</dbReference>
<keyword evidence="2 9" id="KW-0813">Transport</keyword>
<reference evidence="11 12" key="1">
    <citation type="submission" date="2018-12" db="EMBL/GenBank/DDBJ databases">
        <title>Complete genome sequencing of Tabrizicola sp. K13M18.</title>
        <authorList>
            <person name="Bae J.-W."/>
        </authorList>
    </citation>
    <scope>NUCLEOTIDE SEQUENCE [LARGE SCALE GENOMIC DNA]</scope>
    <source>
        <strain evidence="11 12">K13M18</strain>
    </source>
</reference>
<keyword evidence="7 9" id="KW-0472">Membrane</keyword>
<dbReference type="InterPro" id="IPR007387">
    <property type="entry name" value="TRAP_DctQ"/>
</dbReference>
<dbReference type="OrthoDB" id="7843639at2"/>
<evidence type="ECO:0000256" key="1">
    <source>
        <dbReference type="ARBA" id="ARBA00004429"/>
    </source>
</evidence>
<dbReference type="PANTHER" id="PTHR35011">
    <property type="entry name" value="2,3-DIKETO-L-GULONATE TRAP TRANSPORTER SMALL PERMEASE PROTEIN YIAM"/>
    <property type="match status" value="1"/>
</dbReference>
<dbReference type="KEGG" id="taw:EI545_11025"/>
<evidence type="ECO:0000256" key="4">
    <source>
        <dbReference type="ARBA" id="ARBA00022519"/>
    </source>
</evidence>
<comment type="caution">
    <text evidence="9">Lacks conserved residue(s) required for the propagation of feature annotation.</text>
</comment>
<proteinExistence type="inferred from homology"/>
<feature type="transmembrane region" description="Helical" evidence="9">
    <location>
        <begin position="118"/>
        <end position="139"/>
    </location>
</feature>
<evidence type="ECO:0000256" key="6">
    <source>
        <dbReference type="ARBA" id="ARBA00022989"/>
    </source>
</evidence>
<keyword evidence="6 9" id="KW-1133">Transmembrane helix</keyword>
<evidence type="ECO:0000256" key="3">
    <source>
        <dbReference type="ARBA" id="ARBA00022475"/>
    </source>
</evidence>
<sequence>MVVVILAQVFYRYALNNALPWPEEASRFLMMWSTGLMAPTAFRRGGFVAIDMIIRLLPRMVATGLSVFLMGVTILVLWIALGIGWSEVTGIGGRFETDSLRVPVSLDLVTWMKVPKSWMMASMLVGVALLLLVAVELALRNLYALVRGPEGLRDIPDTVMLGSGAE</sequence>